<gene>
    <name evidence="2" type="ORF">GSCOC_T00005953001</name>
</gene>
<dbReference type="EMBL" id="HG743635">
    <property type="protein sequence ID" value="CDP21500.1"/>
    <property type="molecule type" value="Genomic_DNA"/>
</dbReference>
<keyword evidence="1" id="KW-0611">Plant defense</keyword>
<accession>A0A068VL10</accession>
<dbReference type="Proteomes" id="UP000295252">
    <property type="component" value="Unassembled WGS sequence"/>
</dbReference>
<reference evidence="3" key="1">
    <citation type="journal article" date="2014" name="Science">
        <title>The coffee genome provides insight into the convergent evolution of caffeine biosynthesis.</title>
        <authorList>
            <person name="Denoeud F."/>
            <person name="Carretero-Paulet L."/>
            <person name="Dereeper A."/>
            <person name="Droc G."/>
            <person name="Guyot R."/>
            <person name="Pietrella M."/>
            <person name="Zheng C."/>
            <person name="Alberti A."/>
            <person name="Anthony F."/>
            <person name="Aprea G."/>
            <person name="Aury J.M."/>
            <person name="Bento P."/>
            <person name="Bernard M."/>
            <person name="Bocs S."/>
            <person name="Campa C."/>
            <person name="Cenci A."/>
            <person name="Combes M.C."/>
            <person name="Crouzillat D."/>
            <person name="Da Silva C."/>
            <person name="Daddiego L."/>
            <person name="De Bellis F."/>
            <person name="Dussert S."/>
            <person name="Garsmeur O."/>
            <person name="Gayraud T."/>
            <person name="Guignon V."/>
            <person name="Jahn K."/>
            <person name="Jamilloux V."/>
            <person name="Joet T."/>
            <person name="Labadie K."/>
            <person name="Lan T."/>
            <person name="Leclercq J."/>
            <person name="Lepelley M."/>
            <person name="Leroy T."/>
            <person name="Li L.T."/>
            <person name="Librado P."/>
            <person name="Lopez L."/>
            <person name="Munoz A."/>
            <person name="Noel B."/>
            <person name="Pallavicini A."/>
            <person name="Perrotta G."/>
            <person name="Poncet V."/>
            <person name="Pot D."/>
            <person name="Priyono X."/>
            <person name="Rigoreau M."/>
            <person name="Rouard M."/>
            <person name="Rozas J."/>
            <person name="Tranchant-Dubreuil C."/>
            <person name="VanBuren R."/>
            <person name="Zhang Q."/>
            <person name="Andrade A.C."/>
            <person name="Argout X."/>
            <person name="Bertrand B."/>
            <person name="de Kochko A."/>
            <person name="Graziosi G."/>
            <person name="Henry R.J."/>
            <person name="Jayarama X."/>
            <person name="Ming R."/>
            <person name="Nagai C."/>
            <person name="Rounsley S."/>
            <person name="Sankoff D."/>
            <person name="Giuliano G."/>
            <person name="Albert V.A."/>
            <person name="Wincker P."/>
            <person name="Lashermes P."/>
        </authorList>
    </citation>
    <scope>NUCLEOTIDE SEQUENCE [LARGE SCALE GENOMIC DNA]</scope>
    <source>
        <strain evidence="3">cv. DH200-94</strain>
    </source>
</reference>
<name>A0A068VL10_COFCA</name>
<dbReference type="InParanoid" id="A0A068VL10"/>
<sequence>LEIKENCHVSLAEKVLSNIANLSSLELRRGRRQLAEHIRSLKLVRRPESSLSIVGCDSLPTDTLERLCLFPTLQHVELRDADNITTLRGMSCAACLKTLAVRYCFNLRELPEDLYQFQALEYLEISCCPRIDSFGYPNPKNSFGQKGLLKSLERFTVDMCNALTRLPAEMFESCTSLRELSLSCCRSLVSFPLDFRRTPSLESFSLQWCPNWIAEMPSGFGYLTSLRTVSIGPFSDYSVIEFDWAGLASSSSLRHVSLFGMRDTKSLPHQLQDLTTITSLSLLLFGAIEALPDWLGNLASLDELILRGCPKLEYLPSAAAMERLKLRRLAIDGCPLLERRCTPESGSEWSKISNISERQIY</sequence>
<dbReference type="AlphaFoldDB" id="A0A068VL10"/>
<keyword evidence="3" id="KW-1185">Reference proteome</keyword>
<dbReference type="Gene3D" id="3.80.10.10">
    <property type="entry name" value="Ribonuclease Inhibitor"/>
    <property type="match status" value="2"/>
</dbReference>
<evidence type="ECO:0000313" key="3">
    <source>
        <dbReference type="Proteomes" id="UP000295252"/>
    </source>
</evidence>
<evidence type="ECO:0000256" key="1">
    <source>
        <dbReference type="ARBA" id="ARBA00022821"/>
    </source>
</evidence>
<dbReference type="PhylomeDB" id="A0A068VL10"/>
<protein>
    <submittedName>
        <fullName evidence="2">DH200=94 genomic scaffold, scaffold_4551</fullName>
    </submittedName>
</protein>
<dbReference type="InterPro" id="IPR032675">
    <property type="entry name" value="LRR_dom_sf"/>
</dbReference>
<dbReference type="PANTHER" id="PTHR36766">
    <property type="entry name" value="PLANT BROAD-SPECTRUM MILDEW RESISTANCE PROTEIN RPW8"/>
    <property type="match status" value="1"/>
</dbReference>
<evidence type="ECO:0000313" key="2">
    <source>
        <dbReference type="EMBL" id="CDP21500.1"/>
    </source>
</evidence>
<dbReference type="GO" id="GO:0006952">
    <property type="term" value="P:defense response"/>
    <property type="evidence" value="ECO:0007669"/>
    <property type="project" value="UniProtKB-KW"/>
</dbReference>
<organism evidence="2 3">
    <name type="scientific">Coffea canephora</name>
    <name type="common">Robusta coffee</name>
    <dbReference type="NCBI Taxonomy" id="49390"/>
    <lineage>
        <taxon>Eukaryota</taxon>
        <taxon>Viridiplantae</taxon>
        <taxon>Streptophyta</taxon>
        <taxon>Embryophyta</taxon>
        <taxon>Tracheophyta</taxon>
        <taxon>Spermatophyta</taxon>
        <taxon>Magnoliopsida</taxon>
        <taxon>eudicotyledons</taxon>
        <taxon>Gunneridae</taxon>
        <taxon>Pentapetalae</taxon>
        <taxon>asterids</taxon>
        <taxon>lamiids</taxon>
        <taxon>Gentianales</taxon>
        <taxon>Rubiaceae</taxon>
        <taxon>Ixoroideae</taxon>
        <taxon>Gardenieae complex</taxon>
        <taxon>Bertiereae - Coffeeae clade</taxon>
        <taxon>Coffeeae</taxon>
        <taxon>Coffea</taxon>
    </lineage>
</organism>
<dbReference type="PANTHER" id="PTHR36766:SF70">
    <property type="entry name" value="DISEASE RESISTANCE PROTEIN RGA4"/>
    <property type="match status" value="1"/>
</dbReference>
<feature type="non-terminal residue" evidence="2">
    <location>
        <position position="1"/>
    </location>
</feature>
<dbReference type="SUPFAM" id="SSF52058">
    <property type="entry name" value="L domain-like"/>
    <property type="match status" value="1"/>
</dbReference>
<proteinExistence type="predicted"/>